<dbReference type="Pfam" id="PF01416">
    <property type="entry name" value="PseudoU_synth_1"/>
    <property type="match status" value="2"/>
</dbReference>
<dbReference type="EMBL" id="JACRTL010000001">
    <property type="protein sequence ID" value="MBC8609801.1"/>
    <property type="molecule type" value="Genomic_DNA"/>
</dbReference>
<evidence type="ECO:0000256" key="3">
    <source>
        <dbReference type="ARBA" id="ARBA00023235"/>
    </source>
</evidence>
<keyword evidence="2 4" id="KW-0819">tRNA processing</keyword>
<evidence type="ECO:0000256" key="7">
    <source>
        <dbReference type="RuleBase" id="RU003792"/>
    </source>
</evidence>
<dbReference type="GO" id="GO:0160147">
    <property type="term" value="F:tRNA pseudouridine(38-40) synthase activity"/>
    <property type="evidence" value="ECO:0007669"/>
    <property type="project" value="UniProtKB-EC"/>
</dbReference>
<evidence type="ECO:0000259" key="8">
    <source>
        <dbReference type="Pfam" id="PF01416"/>
    </source>
</evidence>
<dbReference type="Proteomes" id="UP000632659">
    <property type="component" value="Unassembled WGS sequence"/>
</dbReference>
<dbReference type="InterPro" id="IPR020095">
    <property type="entry name" value="PsdUridine_synth_TruA_C"/>
</dbReference>
<comment type="caution">
    <text evidence="9">The sequence shown here is derived from an EMBL/GenBank/DDBJ whole genome shotgun (WGS) entry which is preliminary data.</text>
</comment>
<dbReference type="AlphaFoldDB" id="A0A8J6NYT8"/>
<comment type="function">
    <text evidence="4">Formation of pseudouridine at positions 38, 39 and 40 in the anticodon stem and loop of transfer RNAs.</text>
</comment>
<dbReference type="SUPFAM" id="SSF55120">
    <property type="entry name" value="Pseudouridine synthase"/>
    <property type="match status" value="1"/>
</dbReference>
<dbReference type="PANTHER" id="PTHR11142">
    <property type="entry name" value="PSEUDOURIDYLATE SYNTHASE"/>
    <property type="match status" value="1"/>
</dbReference>
<dbReference type="GO" id="GO:0003723">
    <property type="term" value="F:RNA binding"/>
    <property type="evidence" value="ECO:0007669"/>
    <property type="project" value="InterPro"/>
</dbReference>
<dbReference type="InterPro" id="IPR020103">
    <property type="entry name" value="PsdUridine_synth_cat_dom_sf"/>
</dbReference>
<dbReference type="InterPro" id="IPR001406">
    <property type="entry name" value="PsdUridine_synth_TruA"/>
</dbReference>
<evidence type="ECO:0000256" key="6">
    <source>
        <dbReference type="PIRSR" id="PIRSR001430-2"/>
    </source>
</evidence>
<dbReference type="InterPro" id="IPR020097">
    <property type="entry name" value="PsdUridine_synth_TruA_a/b_dom"/>
</dbReference>
<evidence type="ECO:0000256" key="1">
    <source>
        <dbReference type="ARBA" id="ARBA00009375"/>
    </source>
</evidence>
<feature type="active site" description="Nucleophile" evidence="4 5">
    <location>
        <position position="52"/>
    </location>
</feature>
<dbReference type="Gene3D" id="3.30.70.580">
    <property type="entry name" value="Pseudouridine synthase I, catalytic domain, N-terminal subdomain"/>
    <property type="match status" value="1"/>
</dbReference>
<protein>
    <recommendedName>
        <fullName evidence="4">tRNA pseudouridine synthase A</fullName>
        <ecNumber evidence="4">5.4.99.12</ecNumber>
    </recommendedName>
    <alternativeName>
        <fullName evidence="4">tRNA pseudouridine(38-40) synthase</fullName>
    </alternativeName>
    <alternativeName>
        <fullName evidence="4">tRNA pseudouridylate synthase I</fullName>
    </alternativeName>
    <alternativeName>
        <fullName evidence="4">tRNA-uridine isomerase I</fullName>
    </alternativeName>
</protein>
<dbReference type="NCBIfam" id="TIGR00071">
    <property type="entry name" value="hisT_truA"/>
    <property type="match status" value="1"/>
</dbReference>
<proteinExistence type="inferred from homology"/>
<reference evidence="9" key="1">
    <citation type="submission" date="2020-08" db="EMBL/GenBank/DDBJ databases">
        <title>Genome public.</title>
        <authorList>
            <person name="Liu C."/>
            <person name="Sun Q."/>
        </authorList>
    </citation>
    <scope>NUCLEOTIDE SEQUENCE</scope>
    <source>
        <strain evidence="9">NSJ-15</strain>
    </source>
</reference>
<evidence type="ECO:0000313" key="10">
    <source>
        <dbReference type="Proteomes" id="UP000632659"/>
    </source>
</evidence>
<comment type="caution">
    <text evidence="4">Lacks conserved residue(s) required for the propagation of feature annotation.</text>
</comment>
<evidence type="ECO:0000256" key="4">
    <source>
        <dbReference type="HAMAP-Rule" id="MF_00171"/>
    </source>
</evidence>
<sequence>MRNLLFEIAYQGTRYHGYQVQENALSVAQVLQDAIEAVTGSRDDITGCSRTDTGVHANSFYFNMKTESRIPEDRFPIALNHALPPDIAVKRCQEVPMEFHARYHCLRKEYLYRIWNSEIRSPFLDGLVSEYKYPLDLPCLQKATQDFVGTYDFRAFCAAGGKEMETVRTIYETSICREEGDMVCFRVSGDGFLYHMVRIMVGTLLEINEGKIPPDSIREIIEQRDRTLAGRTAKPQGLYLNRVEYGDEWFGKTV</sequence>
<dbReference type="RefSeq" id="WP_187536165.1">
    <property type="nucleotide sequence ID" value="NZ_JACRTL010000001.1"/>
</dbReference>
<dbReference type="GO" id="GO:0031119">
    <property type="term" value="P:tRNA pseudouridine synthesis"/>
    <property type="evidence" value="ECO:0007669"/>
    <property type="project" value="UniProtKB-UniRule"/>
</dbReference>
<dbReference type="HAMAP" id="MF_00171">
    <property type="entry name" value="TruA"/>
    <property type="match status" value="1"/>
</dbReference>
<evidence type="ECO:0000256" key="5">
    <source>
        <dbReference type="PIRSR" id="PIRSR001430-1"/>
    </source>
</evidence>
<dbReference type="PIRSF" id="PIRSF001430">
    <property type="entry name" value="tRNA_psdUrid_synth"/>
    <property type="match status" value="1"/>
</dbReference>
<name>A0A8J6NYT8_9FIRM</name>
<dbReference type="Gene3D" id="3.30.70.660">
    <property type="entry name" value="Pseudouridine synthase I, catalytic domain, C-terminal subdomain"/>
    <property type="match status" value="1"/>
</dbReference>
<comment type="similarity">
    <text evidence="1 4 7">Belongs to the tRNA pseudouridine synthase TruA family.</text>
</comment>
<dbReference type="PANTHER" id="PTHR11142:SF0">
    <property type="entry name" value="TRNA PSEUDOURIDINE SYNTHASE-LIKE 1"/>
    <property type="match status" value="1"/>
</dbReference>
<evidence type="ECO:0000256" key="2">
    <source>
        <dbReference type="ARBA" id="ARBA00022694"/>
    </source>
</evidence>
<feature type="domain" description="Pseudouridine synthase I TruA alpha/beta" evidence="8">
    <location>
        <begin position="143"/>
        <end position="245"/>
    </location>
</feature>
<keyword evidence="10" id="KW-1185">Reference proteome</keyword>
<evidence type="ECO:0000313" key="9">
    <source>
        <dbReference type="EMBL" id="MBC8609801.1"/>
    </source>
</evidence>
<comment type="subunit">
    <text evidence="4">Homodimer.</text>
</comment>
<accession>A0A8J6NYT8</accession>
<feature type="domain" description="Pseudouridine synthase I TruA alpha/beta" evidence="8">
    <location>
        <begin position="9"/>
        <end position="103"/>
    </location>
</feature>
<gene>
    <name evidence="4 9" type="primary">truA</name>
    <name evidence="9" type="ORF">H8702_01525</name>
</gene>
<dbReference type="EC" id="5.4.99.12" evidence="4"/>
<dbReference type="CDD" id="cd02570">
    <property type="entry name" value="PseudoU_synth_EcTruA"/>
    <property type="match status" value="1"/>
</dbReference>
<feature type="binding site" evidence="4 6">
    <location>
        <position position="110"/>
    </location>
    <ligand>
        <name>substrate</name>
    </ligand>
</feature>
<organism evidence="9 10">
    <name type="scientific">Massiliimalia timonensis</name>
    <dbReference type="NCBI Taxonomy" id="1987501"/>
    <lineage>
        <taxon>Bacteria</taxon>
        <taxon>Bacillati</taxon>
        <taxon>Bacillota</taxon>
        <taxon>Clostridia</taxon>
        <taxon>Eubacteriales</taxon>
        <taxon>Oscillospiraceae</taxon>
        <taxon>Massiliimalia</taxon>
    </lineage>
</organism>
<dbReference type="InterPro" id="IPR020094">
    <property type="entry name" value="TruA/RsuA/RluB/E/F_N"/>
</dbReference>
<comment type="catalytic activity">
    <reaction evidence="4 7">
        <text>uridine(38/39/40) in tRNA = pseudouridine(38/39/40) in tRNA</text>
        <dbReference type="Rhea" id="RHEA:22376"/>
        <dbReference type="Rhea" id="RHEA-COMP:10085"/>
        <dbReference type="Rhea" id="RHEA-COMP:10087"/>
        <dbReference type="ChEBI" id="CHEBI:65314"/>
        <dbReference type="ChEBI" id="CHEBI:65315"/>
        <dbReference type="EC" id="5.4.99.12"/>
    </reaction>
</comment>
<dbReference type="FunFam" id="3.30.70.580:FF:000001">
    <property type="entry name" value="tRNA pseudouridine synthase A"/>
    <property type="match status" value="1"/>
</dbReference>
<keyword evidence="3 4" id="KW-0413">Isomerase</keyword>